<name>A0A380MUP4_9GAMM</name>
<dbReference type="Proteomes" id="UP000254601">
    <property type="component" value="Unassembled WGS sequence"/>
</dbReference>
<feature type="transmembrane region" description="Helical" evidence="10">
    <location>
        <begin position="125"/>
        <end position="142"/>
    </location>
</feature>
<keyword evidence="8 12" id="KW-0560">Oxidoreductase</keyword>
<dbReference type="NCBIfam" id="TIGR03074">
    <property type="entry name" value="PQQ_membr_DH"/>
    <property type="match status" value="1"/>
</dbReference>
<dbReference type="EC" id="1.1.5.2" evidence="12"/>
<dbReference type="Gene3D" id="2.140.10.10">
    <property type="entry name" value="Quinoprotein alcohol dehydrogenase-like superfamily"/>
    <property type="match status" value="2"/>
</dbReference>
<evidence type="ECO:0000256" key="3">
    <source>
        <dbReference type="ARBA" id="ARBA00008156"/>
    </source>
</evidence>
<dbReference type="RefSeq" id="WP_072576433.1">
    <property type="nucleotide sequence ID" value="NZ_LWHB01000072.1"/>
</dbReference>
<keyword evidence="13" id="KW-1185">Reference proteome</keyword>
<gene>
    <name evidence="12" type="primary">gcd</name>
    <name evidence="12" type="ORF">NCTC13337_01328</name>
</gene>
<dbReference type="InterPro" id="IPR017511">
    <property type="entry name" value="PQQ_mDH"/>
</dbReference>
<dbReference type="AlphaFoldDB" id="A0A380MUP4"/>
<protein>
    <submittedName>
        <fullName evidence="12">Quinoprotein glucose dehydrogenase</fullName>
        <ecNumber evidence="12">1.1.5.2</ecNumber>
    </submittedName>
</protein>
<evidence type="ECO:0000256" key="8">
    <source>
        <dbReference type="ARBA" id="ARBA00023002"/>
    </source>
</evidence>
<dbReference type="CDD" id="cd10280">
    <property type="entry name" value="PQQ_mGDH"/>
    <property type="match status" value="1"/>
</dbReference>
<dbReference type="PROSITE" id="PS00364">
    <property type="entry name" value="BACTERIAL_PQQ_2"/>
    <property type="match status" value="1"/>
</dbReference>
<evidence type="ECO:0000256" key="6">
    <source>
        <dbReference type="ARBA" id="ARBA00022891"/>
    </source>
</evidence>
<comment type="similarity">
    <text evidence="3">Belongs to the bacterial PQQ dehydrogenase family.</text>
</comment>
<keyword evidence="6" id="KW-0634">PQQ</keyword>
<comment type="cofactor">
    <cofactor evidence="1">
        <name>pyrroloquinoline quinone</name>
        <dbReference type="ChEBI" id="CHEBI:58442"/>
    </cofactor>
</comment>
<evidence type="ECO:0000256" key="10">
    <source>
        <dbReference type="SAM" id="Phobius"/>
    </source>
</evidence>
<evidence type="ECO:0000259" key="11">
    <source>
        <dbReference type="Pfam" id="PF01011"/>
    </source>
</evidence>
<dbReference type="EMBL" id="UHIC01000001">
    <property type="protein sequence ID" value="SUO95431.1"/>
    <property type="molecule type" value="Genomic_DNA"/>
</dbReference>
<keyword evidence="4" id="KW-1003">Cell membrane</keyword>
<feature type="transmembrane region" description="Helical" evidence="10">
    <location>
        <begin position="64"/>
        <end position="81"/>
    </location>
</feature>
<dbReference type="GO" id="GO:0005886">
    <property type="term" value="C:plasma membrane"/>
    <property type="evidence" value="ECO:0007669"/>
    <property type="project" value="UniProtKB-SubCell"/>
</dbReference>
<comment type="subcellular location">
    <subcellularLocation>
        <location evidence="2">Cell membrane</location>
        <topology evidence="2">Multi-pass membrane protein</topology>
    </subcellularLocation>
</comment>
<organism evidence="12 13">
    <name type="scientific">Suttonella ornithocola</name>
    <dbReference type="NCBI Taxonomy" id="279832"/>
    <lineage>
        <taxon>Bacteria</taxon>
        <taxon>Pseudomonadati</taxon>
        <taxon>Pseudomonadota</taxon>
        <taxon>Gammaproteobacteria</taxon>
        <taxon>Cardiobacteriales</taxon>
        <taxon>Cardiobacteriaceae</taxon>
        <taxon>Suttonella</taxon>
    </lineage>
</organism>
<feature type="transmembrane region" description="Helical" evidence="10">
    <location>
        <begin position="40"/>
        <end position="57"/>
    </location>
</feature>
<evidence type="ECO:0000256" key="4">
    <source>
        <dbReference type="ARBA" id="ARBA00022475"/>
    </source>
</evidence>
<proteinExistence type="inferred from homology"/>
<dbReference type="GO" id="GO:0008876">
    <property type="term" value="F:quinoprotein glucose dehydrogenase activity"/>
    <property type="evidence" value="ECO:0007669"/>
    <property type="project" value="UniProtKB-EC"/>
</dbReference>
<evidence type="ECO:0000256" key="7">
    <source>
        <dbReference type="ARBA" id="ARBA00022989"/>
    </source>
</evidence>
<feature type="transmembrane region" description="Helical" evidence="10">
    <location>
        <begin position="12"/>
        <end position="34"/>
    </location>
</feature>
<dbReference type="PANTHER" id="PTHR32303">
    <property type="entry name" value="QUINOPROTEIN ALCOHOL DEHYDROGENASE (CYTOCHROME C)"/>
    <property type="match status" value="1"/>
</dbReference>
<keyword evidence="5 10" id="KW-0812">Transmembrane</keyword>
<feature type="domain" description="Pyrrolo-quinoline quinone repeat" evidence="11">
    <location>
        <begin position="171"/>
        <end position="781"/>
    </location>
</feature>
<evidence type="ECO:0000256" key="1">
    <source>
        <dbReference type="ARBA" id="ARBA00001931"/>
    </source>
</evidence>
<dbReference type="InterPro" id="IPR018391">
    <property type="entry name" value="PQQ_b-propeller_rpt"/>
</dbReference>
<dbReference type="InterPro" id="IPR001479">
    <property type="entry name" value="Quinoprotein_DH_CS"/>
</dbReference>
<dbReference type="SMART" id="SM00564">
    <property type="entry name" value="PQQ"/>
    <property type="match status" value="5"/>
</dbReference>
<evidence type="ECO:0000313" key="13">
    <source>
        <dbReference type="Proteomes" id="UP000254601"/>
    </source>
</evidence>
<evidence type="ECO:0000256" key="5">
    <source>
        <dbReference type="ARBA" id="ARBA00022692"/>
    </source>
</evidence>
<sequence>MRSKRFVYDGWSKPITTVILSIISLALIFGGTWLVYLGGSPYYLIVGLLLGINAYLWQKSTVTAIWLYTAITLGTLIWGVWEVGTDFWALAPRVDIWFLLGLWLLCPSANRSMSQYSEAKVGKGALMAVMAGILATLGYSIFNDPQEINGTITRQQPAESISTPGIPDADWPAYGRTQAGIRYSPLKQITAENAKNLKVAWVYNTGDMKTEKDSGESTYEVTPIKVGDKLFMCTAHQFLDAVNPATGERLWRYDPHLAPTKRFQHMTCRGVSYYDEATAGIINPKSAERSDSIPSTVCPRKVLLPVNDGRLIAVNADNGEPCSDFADNGTIDLKKKMPYAYPGGYNPTSPAVVTASTIIIGGSVTDNFSTKEPSGVIRGYDVNSGELKWVFDTGAQDPNAMPGEDTEFVHNSPNAWAPLAYDAERDIIYIPTGVGTPDIWGGNRTPLKERYANSVLALNATTGELIWHFQTTHHDLWDMDVPSQPSLGSYVNHEGQSIPAIYVLTKTGNLFILNRETGEPLIPIEERPVPQKVARGPQTEGEHYSPTQPFSALDLAPPDRLYDKDMWGATMFDQLMCRIIFKRLNYDGIYTPPSENGTLVFPGNLGVFEWGGMSLNSQRQIALMNPLALPFVSKLKKENPNRKEEVKGAGTEQGFQPMYGTPYSVKIEPFLSPLGLPCKQPGWGFIAGVDISDHSIVWKTRIGTIRDSLPHLMQLPPLKIGVPGLGGVMSTAGNVMFVAATQDNYIRAFNASNGEKVWEARLPAGGQATPMTYEHNGKQYVVIMAGGHSSFGTKLGDSLIAYALE</sequence>
<dbReference type="GO" id="GO:0048038">
    <property type="term" value="F:quinone binding"/>
    <property type="evidence" value="ECO:0007669"/>
    <property type="project" value="InterPro"/>
</dbReference>
<dbReference type="InterPro" id="IPR011047">
    <property type="entry name" value="Quinoprotein_ADH-like_sf"/>
</dbReference>
<dbReference type="InterPro" id="IPR002372">
    <property type="entry name" value="PQQ_rpt_dom"/>
</dbReference>
<accession>A0A380MUP4</accession>
<evidence type="ECO:0000313" key="12">
    <source>
        <dbReference type="EMBL" id="SUO95431.1"/>
    </source>
</evidence>
<keyword evidence="7 10" id="KW-1133">Transmembrane helix</keyword>
<evidence type="ECO:0000256" key="2">
    <source>
        <dbReference type="ARBA" id="ARBA00004651"/>
    </source>
</evidence>
<keyword evidence="9 10" id="KW-0472">Membrane</keyword>
<dbReference type="PANTHER" id="PTHR32303:SF4">
    <property type="entry name" value="QUINOPROTEIN GLUCOSE DEHYDROGENASE"/>
    <property type="match status" value="1"/>
</dbReference>
<evidence type="ECO:0000256" key="9">
    <source>
        <dbReference type="ARBA" id="ARBA00023136"/>
    </source>
</evidence>
<reference evidence="12 13" key="1">
    <citation type="submission" date="2018-06" db="EMBL/GenBank/DDBJ databases">
        <authorList>
            <consortium name="Pathogen Informatics"/>
            <person name="Doyle S."/>
        </authorList>
    </citation>
    <scope>NUCLEOTIDE SEQUENCE [LARGE SCALE GENOMIC DNA]</scope>
    <source>
        <strain evidence="12 13">NCTC13337</strain>
    </source>
</reference>
<dbReference type="SUPFAM" id="SSF50998">
    <property type="entry name" value="Quinoprotein alcohol dehydrogenase-like"/>
    <property type="match status" value="1"/>
</dbReference>
<dbReference type="Pfam" id="PF01011">
    <property type="entry name" value="PQQ"/>
    <property type="match status" value="1"/>
</dbReference>
<dbReference type="GO" id="GO:0030288">
    <property type="term" value="C:outer membrane-bounded periplasmic space"/>
    <property type="evidence" value="ECO:0007669"/>
    <property type="project" value="InterPro"/>
</dbReference>